<proteinExistence type="predicted"/>
<reference evidence="2 3" key="1">
    <citation type="submission" date="2015-03" db="EMBL/GenBank/DDBJ databases">
        <authorList>
            <person name="Murphy D."/>
        </authorList>
    </citation>
    <scope>NUCLEOTIDE SEQUENCE [LARGE SCALE GENOMIC DNA]</scope>
    <source>
        <strain evidence="2 3">IP26249</strain>
    </source>
</reference>
<keyword evidence="1" id="KW-0472">Membrane</keyword>
<evidence type="ECO:0000313" key="2">
    <source>
        <dbReference type="EMBL" id="CFQ72147.1"/>
    </source>
</evidence>
<organism evidence="2 3">
    <name type="scientific">Yersinia enterocolitica</name>
    <dbReference type="NCBI Taxonomy" id="630"/>
    <lineage>
        <taxon>Bacteria</taxon>
        <taxon>Pseudomonadati</taxon>
        <taxon>Pseudomonadota</taxon>
        <taxon>Gammaproteobacteria</taxon>
        <taxon>Enterobacterales</taxon>
        <taxon>Yersiniaceae</taxon>
        <taxon>Yersinia</taxon>
    </lineage>
</organism>
<protein>
    <submittedName>
        <fullName evidence="2">Uncharacterized protein</fullName>
    </submittedName>
</protein>
<keyword evidence="1" id="KW-0812">Transmembrane</keyword>
<dbReference type="RefSeq" id="WP_154235973.1">
    <property type="nucleotide sequence ID" value="NZ_CGBR01000034.1"/>
</dbReference>
<dbReference type="Proteomes" id="UP000048841">
    <property type="component" value="Unassembled WGS sequence"/>
</dbReference>
<sequence length="46" mass="4906">MNTLLKELVPLVTKLIVTLLVAYMVFTGRLSGSLLAPVIEAVGHAL</sequence>
<name>A0A0T7P9E6_YEREN</name>
<evidence type="ECO:0000256" key="1">
    <source>
        <dbReference type="SAM" id="Phobius"/>
    </source>
</evidence>
<evidence type="ECO:0000313" key="3">
    <source>
        <dbReference type="Proteomes" id="UP000048841"/>
    </source>
</evidence>
<keyword evidence="1" id="KW-1133">Transmembrane helix</keyword>
<dbReference type="AlphaFoldDB" id="A0A0T7P9E6"/>
<dbReference type="EMBL" id="CGBR01000034">
    <property type="protein sequence ID" value="CFQ72147.1"/>
    <property type="molecule type" value="Genomic_DNA"/>
</dbReference>
<feature type="transmembrane region" description="Helical" evidence="1">
    <location>
        <begin position="7"/>
        <end position="26"/>
    </location>
</feature>
<accession>A0A0T7P9E6</accession>
<gene>
    <name evidence="2" type="ORF">ERS137941_03531</name>
</gene>